<sequence length="107" mass="12100">MRYAHLPIDRTRSDPEAVALEILDAVGIRIPLVNVKIAGEEADLVWVPERRIIELDSRGFHHPAEDARKQAVWEGNGWHVSRLPTHAVYDRPDQLIALAPPPSRRTS</sequence>
<reference evidence="2" key="1">
    <citation type="submission" date="2021-11" db="EMBL/GenBank/DDBJ databases">
        <title>Cultivation dependent microbiological survey of springs from the worlds oldest radium mine currently devoted to the extraction of radon-saturated water.</title>
        <authorList>
            <person name="Kapinusova G."/>
            <person name="Smrhova T."/>
            <person name="Strejcek M."/>
            <person name="Suman J."/>
            <person name="Jani K."/>
            <person name="Pajer P."/>
            <person name="Uhlik O."/>
        </authorList>
    </citation>
    <scope>NUCLEOTIDE SEQUENCE [LARGE SCALE GENOMIC DNA]</scope>
    <source>
        <strain evidence="2">J379</strain>
    </source>
</reference>
<keyword evidence="2" id="KW-1185">Reference proteome</keyword>
<accession>A0ABY5PJ56</accession>
<evidence type="ECO:0000313" key="2">
    <source>
        <dbReference type="Proteomes" id="UP001058860"/>
    </source>
</evidence>
<evidence type="ECO:0000313" key="1">
    <source>
        <dbReference type="EMBL" id="UUY04713.1"/>
    </source>
</evidence>
<dbReference type="EMBL" id="CP088295">
    <property type="protein sequence ID" value="UUY04713.1"/>
    <property type="molecule type" value="Genomic_DNA"/>
</dbReference>
<dbReference type="Proteomes" id="UP001058860">
    <property type="component" value="Chromosome"/>
</dbReference>
<dbReference type="InterPro" id="IPR011335">
    <property type="entry name" value="Restrct_endonuc-II-like"/>
</dbReference>
<dbReference type="SUPFAM" id="SSF52980">
    <property type="entry name" value="Restriction endonuclease-like"/>
    <property type="match status" value="1"/>
</dbReference>
<organism evidence="1 2">
    <name type="scientific">Svornostia abyssi</name>
    <dbReference type="NCBI Taxonomy" id="2898438"/>
    <lineage>
        <taxon>Bacteria</taxon>
        <taxon>Bacillati</taxon>
        <taxon>Actinomycetota</taxon>
        <taxon>Thermoleophilia</taxon>
        <taxon>Solirubrobacterales</taxon>
        <taxon>Baekduiaceae</taxon>
        <taxon>Svornostia</taxon>
    </lineage>
</organism>
<protein>
    <recommendedName>
        <fullName evidence="3">DUF559 domain-containing protein</fullName>
    </recommendedName>
</protein>
<dbReference type="RefSeq" id="WP_353865191.1">
    <property type="nucleotide sequence ID" value="NZ_CP088295.1"/>
</dbReference>
<gene>
    <name evidence="1" type="ORF">LRS13_04060</name>
</gene>
<evidence type="ECO:0008006" key="3">
    <source>
        <dbReference type="Google" id="ProtNLM"/>
    </source>
</evidence>
<proteinExistence type="predicted"/>
<name>A0ABY5PJ56_9ACTN</name>